<organism evidence="2 3">
    <name type="scientific">Galerina marginata (strain CBS 339.88)</name>
    <dbReference type="NCBI Taxonomy" id="685588"/>
    <lineage>
        <taxon>Eukaryota</taxon>
        <taxon>Fungi</taxon>
        <taxon>Dikarya</taxon>
        <taxon>Basidiomycota</taxon>
        <taxon>Agaricomycotina</taxon>
        <taxon>Agaricomycetes</taxon>
        <taxon>Agaricomycetidae</taxon>
        <taxon>Agaricales</taxon>
        <taxon>Agaricineae</taxon>
        <taxon>Strophariaceae</taxon>
        <taxon>Galerina</taxon>
    </lineage>
</organism>
<keyword evidence="3" id="KW-1185">Reference proteome</keyword>
<keyword evidence="1" id="KW-1133">Transmembrane helix</keyword>
<evidence type="ECO:0000313" key="3">
    <source>
        <dbReference type="Proteomes" id="UP000027222"/>
    </source>
</evidence>
<keyword evidence="1" id="KW-0812">Transmembrane</keyword>
<reference evidence="3" key="1">
    <citation type="journal article" date="2014" name="Proc. Natl. Acad. Sci. U.S.A.">
        <title>Extensive sampling of basidiomycete genomes demonstrates inadequacy of the white-rot/brown-rot paradigm for wood decay fungi.</title>
        <authorList>
            <person name="Riley R."/>
            <person name="Salamov A.A."/>
            <person name="Brown D.W."/>
            <person name="Nagy L.G."/>
            <person name="Floudas D."/>
            <person name="Held B.W."/>
            <person name="Levasseur A."/>
            <person name="Lombard V."/>
            <person name="Morin E."/>
            <person name="Otillar R."/>
            <person name="Lindquist E.A."/>
            <person name="Sun H."/>
            <person name="LaButti K.M."/>
            <person name="Schmutz J."/>
            <person name="Jabbour D."/>
            <person name="Luo H."/>
            <person name="Baker S.E."/>
            <person name="Pisabarro A.G."/>
            <person name="Walton J.D."/>
            <person name="Blanchette R.A."/>
            <person name="Henrissat B."/>
            <person name="Martin F."/>
            <person name="Cullen D."/>
            <person name="Hibbett D.S."/>
            <person name="Grigoriev I.V."/>
        </authorList>
    </citation>
    <scope>NUCLEOTIDE SEQUENCE [LARGE SCALE GENOMIC DNA]</scope>
    <source>
        <strain evidence="3">CBS 339.88</strain>
    </source>
</reference>
<evidence type="ECO:0000313" key="2">
    <source>
        <dbReference type="EMBL" id="KDR77076.1"/>
    </source>
</evidence>
<dbReference type="Proteomes" id="UP000027222">
    <property type="component" value="Unassembled WGS sequence"/>
</dbReference>
<dbReference type="EMBL" id="KL142377">
    <property type="protein sequence ID" value="KDR77076.1"/>
    <property type="molecule type" value="Genomic_DNA"/>
</dbReference>
<name>A0A067T1S2_GALM3</name>
<accession>A0A067T1S2</accession>
<dbReference type="AlphaFoldDB" id="A0A067T1S2"/>
<feature type="transmembrane region" description="Helical" evidence="1">
    <location>
        <begin position="12"/>
        <end position="34"/>
    </location>
</feature>
<protein>
    <submittedName>
        <fullName evidence="2">Uncharacterized protein</fullName>
    </submittedName>
</protein>
<gene>
    <name evidence="2" type="ORF">GALMADRAFT_427599</name>
</gene>
<proteinExistence type="predicted"/>
<sequence length="94" mass="10912">MIPDRKVQISIGAVWILWALSEMAIYFISCFLYFRKRNRNNEESYRFCRASAMSAFNLIASAFLATSWFRSANASGWCAISFYFGIVAYYVFVI</sequence>
<evidence type="ECO:0000256" key="1">
    <source>
        <dbReference type="SAM" id="Phobius"/>
    </source>
</evidence>
<feature type="transmembrane region" description="Helical" evidence="1">
    <location>
        <begin position="74"/>
        <end position="93"/>
    </location>
</feature>
<feature type="transmembrane region" description="Helical" evidence="1">
    <location>
        <begin position="46"/>
        <end position="68"/>
    </location>
</feature>
<keyword evidence="1" id="KW-0472">Membrane</keyword>
<dbReference type="HOGENOM" id="CLU_2386304_0_0_1"/>